<dbReference type="GO" id="GO:0016787">
    <property type="term" value="F:hydrolase activity"/>
    <property type="evidence" value="ECO:0007669"/>
    <property type="project" value="UniProtKB-KW"/>
</dbReference>
<comment type="caution">
    <text evidence="3">The sequence shown here is derived from an EMBL/GenBank/DDBJ whole genome shotgun (WGS) entry which is preliminary data.</text>
</comment>
<dbReference type="Pfam" id="PF13472">
    <property type="entry name" value="Lipase_GDSL_2"/>
    <property type="match status" value="1"/>
</dbReference>
<feature type="chain" id="PRO_5047487105" evidence="1">
    <location>
        <begin position="28"/>
        <end position="448"/>
    </location>
</feature>
<evidence type="ECO:0000313" key="3">
    <source>
        <dbReference type="EMBL" id="MBO3740786.1"/>
    </source>
</evidence>
<dbReference type="Gene3D" id="3.40.50.1110">
    <property type="entry name" value="SGNH hydrolase"/>
    <property type="match status" value="1"/>
</dbReference>
<organism evidence="3 4">
    <name type="scientific">Actinoplanes flavus</name>
    <dbReference type="NCBI Taxonomy" id="2820290"/>
    <lineage>
        <taxon>Bacteria</taxon>
        <taxon>Bacillati</taxon>
        <taxon>Actinomycetota</taxon>
        <taxon>Actinomycetes</taxon>
        <taxon>Micromonosporales</taxon>
        <taxon>Micromonosporaceae</taxon>
        <taxon>Actinoplanes</taxon>
    </lineage>
</organism>
<dbReference type="PROSITE" id="PS51318">
    <property type="entry name" value="TAT"/>
    <property type="match status" value="1"/>
</dbReference>
<name>A0ABS3UQQ2_9ACTN</name>
<gene>
    <name evidence="3" type="ORF">J5X75_25060</name>
</gene>
<keyword evidence="4" id="KW-1185">Reference proteome</keyword>
<dbReference type="EMBL" id="JAGFNS010000017">
    <property type="protein sequence ID" value="MBO3740786.1"/>
    <property type="molecule type" value="Genomic_DNA"/>
</dbReference>
<dbReference type="InterPro" id="IPR053140">
    <property type="entry name" value="GDSL_Rv0518-like"/>
</dbReference>
<evidence type="ECO:0000259" key="2">
    <source>
        <dbReference type="Pfam" id="PF13472"/>
    </source>
</evidence>
<evidence type="ECO:0000256" key="1">
    <source>
        <dbReference type="SAM" id="SignalP"/>
    </source>
</evidence>
<dbReference type="RefSeq" id="WP_208469953.1">
    <property type="nucleotide sequence ID" value="NZ_JAGFNS010000017.1"/>
</dbReference>
<protein>
    <submittedName>
        <fullName evidence="3">SGNH/GDSL hydrolase family protein</fullName>
    </submittedName>
</protein>
<evidence type="ECO:0000313" key="4">
    <source>
        <dbReference type="Proteomes" id="UP000679690"/>
    </source>
</evidence>
<dbReference type="Proteomes" id="UP000679690">
    <property type="component" value="Unassembled WGS sequence"/>
</dbReference>
<dbReference type="CDD" id="cd01830">
    <property type="entry name" value="XynE_like"/>
    <property type="match status" value="1"/>
</dbReference>
<dbReference type="InterPro" id="IPR013830">
    <property type="entry name" value="SGNH_hydro"/>
</dbReference>
<feature type="domain" description="SGNH hydrolase-type esterase" evidence="2">
    <location>
        <begin position="228"/>
        <end position="433"/>
    </location>
</feature>
<keyword evidence="3" id="KW-0378">Hydrolase</keyword>
<dbReference type="PANTHER" id="PTHR43784:SF2">
    <property type="entry name" value="GDSL-LIKE LIPASE_ACYLHYDROLASE, PUTATIVE (AFU_ORTHOLOGUE AFUA_2G00820)-RELATED"/>
    <property type="match status" value="1"/>
</dbReference>
<dbReference type="SUPFAM" id="SSF52266">
    <property type="entry name" value="SGNH hydrolase"/>
    <property type="match status" value="1"/>
</dbReference>
<dbReference type="PANTHER" id="PTHR43784">
    <property type="entry name" value="GDSL-LIKE LIPASE/ACYLHYDROLASE, PUTATIVE (AFU_ORTHOLOGUE AFUA_2G00820)-RELATED"/>
    <property type="match status" value="1"/>
</dbReference>
<accession>A0ABS3UQQ2</accession>
<reference evidence="3 4" key="1">
    <citation type="submission" date="2021-03" db="EMBL/GenBank/DDBJ databases">
        <title>Actinoplanes flavus sp. nov., a novel actinomycete isolated from Coconut Palm rhizosphere soil.</title>
        <authorList>
            <person name="Luo X."/>
        </authorList>
    </citation>
    <scope>NUCLEOTIDE SEQUENCE [LARGE SCALE GENOMIC DNA]</scope>
    <source>
        <strain evidence="3 4">NEAU-H7</strain>
    </source>
</reference>
<feature type="signal peptide" evidence="1">
    <location>
        <begin position="1"/>
        <end position="27"/>
    </location>
</feature>
<sequence length="448" mass="45999">MSTRREVLALASGAALTAAALPGPATAAGRADGWVATWAAAPTTVPPGDPLILNGQTVRQVVHTSVGGERLRIRLTNEFGATPLRIGEVRVAIRSGDGASTDAVPGTDRRVTFGGREAVTVPAGAPLVSDPVRLGLPPGADLVISVFLPERTPVTTLAAFAFQDNVIATGNVTGAARITPTSTIGQYLFLSGVSVQAGDGTGIGVQGGGDGTGVAVRGGGGDGAVVTLGDSITNGANTVTNANHRWPDLLAARFRSARIRLGVANVGISGNRLLHDPNPPAGSGAEAFAAFFGHSGLRRFDRDVVAQPGVTHLVVLLGVNDLGHPGTVAPPGEVVTADDLIAGHRQLIARARLAGLRVYGATILPFKDDTLGFYTVENERKRAALNAWIRTSGEYDAVIDFDAAVRDPADPLRLAARYDSGDHLHPNDAGMAAMAAAVPIRLFRPGPG</sequence>
<dbReference type="InterPro" id="IPR006311">
    <property type="entry name" value="TAT_signal"/>
</dbReference>
<dbReference type="InterPro" id="IPR036514">
    <property type="entry name" value="SGNH_hydro_sf"/>
</dbReference>
<keyword evidence="1" id="KW-0732">Signal</keyword>
<proteinExistence type="predicted"/>